<sequence>MWRTAFDLEYIHIACFKPTSSLLGSFQRGRRGLSRGYCWHDLGRNARQQIVGIHHHSLEIHFETSNFSLSLLRTCKNFGENQQHLSTIGSTIQLETIAFSANLLLSVQRLIQNGHEMQYFPSNNQGEL</sequence>
<accession>A0A3S5CIB9</accession>
<protein>
    <submittedName>
        <fullName evidence="1">Uncharacterized protein</fullName>
    </submittedName>
</protein>
<dbReference type="AlphaFoldDB" id="A0A3S5CIB9"/>
<organism evidence="1 2">
    <name type="scientific">Protopolystoma xenopodis</name>
    <dbReference type="NCBI Taxonomy" id="117903"/>
    <lineage>
        <taxon>Eukaryota</taxon>
        <taxon>Metazoa</taxon>
        <taxon>Spiralia</taxon>
        <taxon>Lophotrochozoa</taxon>
        <taxon>Platyhelminthes</taxon>
        <taxon>Monogenea</taxon>
        <taxon>Polyopisthocotylea</taxon>
        <taxon>Polystomatidea</taxon>
        <taxon>Polystomatidae</taxon>
        <taxon>Protopolystoma</taxon>
    </lineage>
</organism>
<proteinExistence type="predicted"/>
<reference evidence="1" key="1">
    <citation type="submission" date="2018-11" db="EMBL/GenBank/DDBJ databases">
        <authorList>
            <consortium name="Pathogen Informatics"/>
        </authorList>
    </citation>
    <scope>NUCLEOTIDE SEQUENCE</scope>
</reference>
<evidence type="ECO:0000313" key="2">
    <source>
        <dbReference type="Proteomes" id="UP000784294"/>
    </source>
</evidence>
<keyword evidence="2" id="KW-1185">Reference proteome</keyword>
<gene>
    <name evidence="1" type="ORF">PXEA_LOCUS4004</name>
</gene>
<name>A0A3S5CIB9_9PLAT</name>
<dbReference type="Proteomes" id="UP000784294">
    <property type="component" value="Unassembled WGS sequence"/>
</dbReference>
<dbReference type="EMBL" id="CAAALY010009360">
    <property type="protein sequence ID" value="VEL10564.1"/>
    <property type="molecule type" value="Genomic_DNA"/>
</dbReference>
<evidence type="ECO:0000313" key="1">
    <source>
        <dbReference type="EMBL" id="VEL10564.1"/>
    </source>
</evidence>
<comment type="caution">
    <text evidence="1">The sequence shown here is derived from an EMBL/GenBank/DDBJ whole genome shotgun (WGS) entry which is preliminary data.</text>
</comment>